<feature type="compositionally biased region" description="Low complexity" evidence="1">
    <location>
        <begin position="122"/>
        <end position="133"/>
    </location>
</feature>
<reference evidence="3 4" key="1">
    <citation type="submission" date="2020-08" db="EMBL/GenBank/DDBJ databases">
        <title>Plant Genome Project.</title>
        <authorList>
            <person name="Zhang R.-G."/>
        </authorList>
    </citation>
    <scope>NUCLEOTIDE SEQUENCE [LARGE SCALE GENOMIC DNA]</scope>
    <source>
        <tissue evidence="3">Rhizome</tissue>
    </source>
</reference>
<name>A0A8J5H778_ZINOF</name>
<keyword evidence="2" id="KW-0472">Membrane</keyword>
<dbReference type="EMBL" id="JACMSC010000005">
    <property type="protein sequence ID" value="KAG6522425.1"/>
    <property type="molecule type" value="Genomic_DNA"/>
</dbReference>
<feature type="compositionally biased region" description="Basic and acidic residues" evidence="1">
    <location>
        <begin position="82"/>
        <end position="97"/>
    </location>
</feature>
<evidence type="ECO:0000256" key="2">
    <source>
        <dbReference type="SAM" id="Phobius"/>
    </source>
</evidence>
<feature type="compositionally biased region" description="Low complexity" evidence="1">
    <location>
        <begin position="70"/>
        <end position="81"/>
    </location>
</feature>
<accession>A0A8J5H778</accession>
<feature type="compositionally biased region" description="Low complexity" evidence="1">
    <location>
        <begin position="153"/>
        <end position="166"/>
    </location>
</feature>
<protein>
    <submittedName>
        <fullName evidence="3">Uncharacterized protein</fullName>
    </submittedName>
</protein>
<evidence type="ECO:0000256" key="1">
    <source>
        <dbReference type="SAM" id="MobiDB-lite"/>
    </source>
</evidence>
<feature type="region of interest" description="Disordered" evidence="1">
    <location>
        <begin position="28"/>
        <end position="174"/>
    </location>
</feature>
<feature type="transmembrane region" description="Helical" evidence="2">
    <location>
        <begin position="227"/>
        <end position="251"/>
    </location>
</feature>
<organism evidence="3 4">
    <name type="scientific">Zingiber officinale</name>
    <name type="common">Ginger</name>
    <name type="synonym">Amomum zingiber</name>
    <dbReference type="NCBI Taxonomy" id="94328"/>
    <lineage>
        <taxon>Eukaryota</taxon>
        <taxon>Viridiplantae</taxon>
        <taxon>Streptophyta</taxon>
        <taxon>Embryophyta</taxon>
        <taxon>Tracheophyta</taxon>
        <taxon>Spermatophyta</taxon>
        <taxon>Magnoliopsida</taxon>
        <taxon>Liliopsida</taxon>
        <taxon>Zingiberales</taxon>
        <taxon>Zingiberaceae</taxon>
        <taxon>Zingiber</taxon>
    </lineage>
</organism>
<evidence type="ECO:0000313" key="4">
    <source>
        <dbReference type="Proteomes" id="UP000734854"/>
    </source>
</evidence>
<keyword evidence="4" id="KW-1185">Reference proteome</keyword>
<evidence type="ECO:0000313" key="3">
    <source>
        <dbReference type="EMBL" id="KAG6522425.1"/>
    </source>
</evidence>
<gene>
    <name evidence="3" type="ORF">ZIOFF_019565</name>
</gene>
<dbReference type="AlphaFoldDB" id="A0A8J5H778"/>
<comment type="caution">
    <text evidence="3">The sequence shown here is derived from an EMBL/GenBank/DDBJ whole genome shotgun (WGS) entry which is preliminary data.</text>
</comment>
<dbReference type="Proteomes" id="UP000734854">
    <property type="component" value="Unassembled WGS sequence"/>
</dbReference>
<proteinExistence type="predicted"/>
<keyword evidence="2" id="KW-1133">Transmembrane helix</keyword>
<sequence>MKPEKQRTRGAPRSKRLSLSRLFCFNASQVNDSDAPTRTPDRERSSWSACFMAGEARKRKKTKKEVPVHSPAKPSAPSRPARAVEESRPNKSDRERSSWSACFMVGEARKRKRKGKEVPVHSPAKPSAPSRPARAVEESRPNKSSAKRGTEDNNNNAKNKAASSSREASKFDEDLNIGQQHLELQTKRKDYSNVAQASFVQSLYPIPTRLKDNEPRPYKIVSQSRKLGSSVGVGIMTITLAILNPNVAALWY</sequence>
<keyword evidence="2" id="KW-0812">Transmembrane</keyword>